<accession>A0A0K1PRW5</accession>
<organism evidence="2 3">
    <name type="scientific">Labilithrix luteola</name>
    <dbReference type="NCBI Taxonomy" id="1391654"/>
    <lineage>
        <taxon>Bacteria</taxon>
        <taxon>Pseudomonadati</taxon>
        <taxon>Myxococcota</taxon>
        <taxon>Polyangia</taxon>
        <taxon>Polyangiales</taxon>
        <taxon>Labilitrichaceae</taxon>
        <taxon>Labilithrix</taxon>
    </lineage>
</organism>
<reference evidence="2 3" key="1">
    <citation type="submission" date="2015-08" db="EMBL/GenBank/DDBJ databases">
        <authorList>
            <person name="Babu N.S."/>
            <person name="Beckwith C.J."/>
            <person name="Beseler K.G."/>
            <person name="Brison A."/>
            <person name="Carone J.V."/>
            <person name="Caskin T.P."/>
            <person name="Diamond M."/>
            <person name="Durham M.E."/>
            <person name="Foxe J.M."/>
            <person name="Go M."/>
            <person name="Henderson B.A."/>
            <person name="Jones I.B."/>
            <person name="McGettigan J.A."/>
            <person name="Micheletti S.J."/>
            <person name="Nasrallah M.E."/>
            <person name="Ortiz D."/>
            <person name="Piller C.R."/>
            <person name="Privatt S.R."/>
            <person name="Schneider S.L."/>
            <person name="Sharp S."/>
            <person name="Smith T.C."/>
            <person name="Stanton J.D."/>
            <person name="Ullery H.E."/>
            <person name="Wilson R.J."/>
            <person name="Serrano M.G."/>
            <person name="Buck G."/>
            <person name="Lee V."/>
            <person name="Wang Y."/>
            <person name="Carvalho R."/>
            <person name="Voegtly L."/>
            <person name="Shi R."/>
            <person name="Duckworth R."/>
            <person name="Johnson A."/>
            <person name="Loviza R."/>
            <person name="Walstead R."/>
            <person name="Shah Z."/>
            <person name="Kiflezghi M."/>
            <person name="Wade K."/>
            <person name="Ball S.L."/>
            <person name="Bradley K.W."/>
            <person name="Asai D.J."/>
            <person name="Bowman C.A."/>
            <person name="Russell D.A."/>
            <person name="Pope W.H."/>
            <person name="Jacobs-Sera D."/>
            <person name="Hendrix R.W."/>
            <person name="Hatfull G.F."/>
        </authorList>
    </citation>
    <scope>NUCLEOTIDE SEQUENCE [LARGE SCALE GENOMIC DNA]</scope>
    <source>
        <strain evidence="2 3">DSM 27648</strain>
    </source>
</reference>
<evidence type="ECO:0000256" key="1">
    <source>
        <dbReference type="SAM" id="Phobius"/>
    </source>
</evidence>
<dbReference type="RefSeq" id="WP_146647467.1">
    <property type="nucleotide sequence ID" value="NZ_CP012333.1"/>
</dbReference>
<evidence type="ECO:0000313" key="2">
    <source>
        <dbReference type="EMBL" id="AKU96131.1"/>
    </source>
</evidence>
<feature type="transmembrane region" description="Helical" evidence="1">
    <location>
        <begin position="129"/>
        <end position="151"/>
    </location>
</feature>
<feature type="transmembrane region" description="Helical" evidence="1">
    <location>
        <begin position="157"/>
        <end position="179"/>
    </location>
</feature>
<dbReference type="STRING" id="1391654.AKJ09_02795"/>
<protein>
    <submittedName>
        <fullName evidence="2">Uncharacterized protein</fullName>
    </submittedName>
</protein>
<feature type="transmembrane region" description="Helical" evidence="1">
    <location>
        <begin position="98"/>
        <end position="122"/>
    </location>
</feature>
<keyword evidence="1" id="KW-0472">Membrane</keyword>
<keyword evidence="3" id="KW-1185">Reference proteome</keyword>
<dbReference type="AlphaFoldDB" id="A0A0K1PRW5"/>
<feature type="transmembrane region" description="Helical" evidence="1">
    <location>
        <begin position="56"/>
        <end position="78"/>
    </location>
</feature>
<name>A0A0K1PRW5_9BACT</name>
<sequence>MSNFYEDEEIPLLLVRRAKRGPEDAHLERDKVTRAQDRETTWTQDSYAMRDRMRPFTAGGIMGFLAGASGLGVVHAMVPALVLREVAKAAQTWGVTTSIGLAVAYVTVGSCGALLGACFAAVTRYLRRFVPLLLWALVFFVSVAMLVLSLVRTYAHGAGASLAPSILTAAAAYAIIVSFELPLRMRSRSEWEPEVS</sequence>
<dbReference type="InterPro" id="IPR036259">
    <property type="entry name" value="MFS_trans_sf"/>
</dbReference>
<gene>
    <name evidence="2" type="ORF">AKJ09_02795</name>
</gene>
<evidence type="ECO:0000313" key="3">
    <source>
        <dbReference type="Proteomes" id="UP000064967"/>
    </source>
</evidence>
<dbReference type="EMBL" id="CP012333">
    <property type="protein sequence ID" value="AKU96131.1"/>
    <property type="molecule type" value="Genomic_DNA"/>
</dbReference>
<dbReference type="Proteomes" id="UP000064967">
    <property type="component" value="Chromosome"/>
</dbReference>
<keyword evidence="1" id="KW-1133">Transmembrane helix</keyword>
<keyword evidence="1" id="KW-0812">Transmembrane</keyword>
<dbReference type="KEGG" id="llu:AKJ09_02795"/>
<proteinExistence type="predicted"/>
<dbReference type="SUPFAM" id="SSF103473">
    <property type="entry name" value="MFS general substrate transporter"/>
    <property type="match status" value="1"/>
</dbReference>